<keyword evidence="4" id="KW-1185">Reference proteome</keyword>
<name>A0ABS6IFL2_9HYPH</name>
<dbReference type="EMBL" id="JAHOPB010000001">
    <property type="protein sequence ID" value="MBU8873058.1"/>
    <property type="molecule type" value="Genomic_DNA"/>
</dbReference>
<evidence type="ECO:0000313" key="3">
    <source>
        <dbReference type="EMBL" id="MBU8873058.1"/>
    </source>
</evidence>
<evidence type="ECO:0000259" key="2">
    <source>
        <dbReference type="Pfam" id="PF04349"/>
    </source>
</evidence>
<accession>A0ABS6IFL2</accession>
<protein>
    <submittedName>
        <fullName evidence="3">Glucan biosynthesis protein</fullName>
    </submittedName>
</protein>
<dbReference type="InterPro" id="IPR007444">
    <property type="entry name" value="Glucan_biosyn_MdoG_C"/>
</dbReference>
<gene>
    <name evidence="3" type="ORF">KQ910_04755</name>
</gene>
<dbReference type="PANTHER" id="PTHR30504:SF2">
    <property type="entry name" value="GLUCANS BIOSYNTHESIS PROTEIN G"/>
    <property type="match status" value="1"/>
</dbReference>
<keyword evidence="1" id="KW-0732">Signal</keyword>
<comment type="caution">
    <text evidence="3">The sequence shown here is derived from an EMBL/GenBank/DDBJ whole genome shotgun (WGS) entry which is preliminary data.</text>
</comment>
<proteinExistence type="predicted"/>
<dbReference type="PIRSF" id="PIRSF006281">
    <property type="entry name" value="MdoG"/>
    <property type="match status" value="1"/>
</dbReference>
<dbReference type="Pfam" id="PF04349">
    <property type="entry name" value="MdoG"/>
    <property type="match status" value="1"/>
</dbReference>
<evidence type="ECO:0000313" key="4">
    <source>
        <dbReference type="Proteomes" id="UP000727907"/>
    </source>
</evidence>
<evidence type="ECO:0000256" key="1">
    <source>
        <dbReference type="SAM" id="SignalP"/>
    </source>
</evidence>
<dbReference type="Proteomes" id="UP000727907">
    <property type="component" value="Unassembled WGS sequence"/>
</dbReference>
<reference evidence="3 4" key="1">
    <citation type="submission" date="2021-06" db="EMBL/GenBank/DDBJ databases">
        <authorList>
            <person name="Lee D.H."/>
        </authorList>
    </citation>
    <scope>NUCLEOTIDE SEQUENCE [LARGE SCALE GENOMIC DNA]</scope>
    <source>
        <strain evidence="3 4">MMS21-HV4-11</strain>
    </source>
</reference>
<dbReference type="RefSeq" id="WP_216957326.1">
    <property type="nucleotide sequence ID" value="NZ_JAHOPB010000001.1"/>
</dbReference>
<organism evidence="3 4">
    <name type="scientific">Reyranella humidisoli</name>
    <dbReference type="NCBI Taxonomy" id="2849149"/>
    <lineage>
        <taxon>Bacteria</taxon>
        <taxon>Pseudomonadati</taxon>
        <taxon>Pseudomonadota</taxon>
        <taxon>Alphaproteobacteria</taxon>
        <taxon>Hyphomicrobiales</taxon>
        <taxon>Reyranellaceae</taxon>
        <taxon>Reyranella</taxon>
    </lineage>
</organism>
<sequence length="491" mass="53880">MLRLFALLIVYVGMGASPADAQDFFGTLVNRAQASASQPYRKEAPIPGTVSLGYDAYRGIRFRPGSTLWREGGSDFRVEFFPTGFLYQTPVKLNVIARTGGHVSTLAPSPSLFDFGGGRTPASVGFAGFKITYPLNGERFDEIVSFLGASYFRPIGKGQTYGASARGLAIDTAQPRSEEFPEFREFWLVEPAPGDASVTIYALLESPGASGAYAFVVTPGPRTTVDVDARLFLRHGVSMLGIAPLTSMFLSGKSGPWRDDFRPEVHDSDGLAVLTGGGEPIWRPLGNPGTLQVSTFVDNNPRGFGLLQRERRFERYQDGVAQYQSRPSLWIEPKGDWGEGEVRLVEIPTPSEYHDNIVAFWVSRWPVSKGHALEYRYRISALADDAALSPLARVIATRQGPIEGNSKARRLVVEFEGDALSTLDAERLVESNVTVSSGRFLRADIDRPPGSTNRRLFLDVELDGRRPADIRAHLTVGGERLSETFTIVLRP</sequence>
<feature type="signal peptide" evidence="1">
    <location>
        <begin position="1"/>
        <end position="21"/>
    </location>
</feature>
<dbReference type="InterPro" id="IPR014438">
    <property type="entry name" value="Glucan_biosyn_MdoG/MdoD"/>
</dbReference>
<feature type="domain" description="Glucan biosynthesis periplasmic MdoG C-terminal" evidence="2">
    <location>
        <begin position="26"/>
        <end position="486"/>
    </location>
</feature>
<feature type="chain" id="PRO_5047448524" evidence="1">
    <location>
        <begin position="22"/>
        <end position="491"/>
    </location>
</feature>
<dbReference type="PANTHER" id="PTHR30504">
    <property type="entry name" value="GLUCANS BIOSYNTHESIS PROTEIN"/>
    <property type="match status" value="1"/>
</dbReference>